<feature type="signal peptide" evidence="1">
    <location>
        <begin position="1"/>
        <end position="20"/>
    </location>
</feature>
<dbReference type="InterPro" id="IPR002925">
    <property type="entry name" value="Dienelactn_hydro"/>
</dbReference>
<dbReference type="InterPro" id="IPR050261">
    <property type="entry name" value="FrsA_esterase"/>
</dbReference>
<proteinExistence type="predicted"/>
<gene>
    <name evidence="3" type="ORF">CCY01nite_24420</name>
</gene>
<comment type="caution">
    <text evidence="3">The sequence shown here is derived from an EMBL/GenBank/DDBJ whole genome shotgun (WGS) entry which is preliminary data.</text>
</comment>
<keyword evidence="4" id="KW-1185">Reference proteome</keyword>
<dbReference type="PANTHER" id="PTHR22946:SF0">
    <property type="entry name" value="DIENELACTONE HYDROLASE DOMAIN-CONTAINING PROTEIN"/>
    <property type="match status" value="1"/>
</dbReference>
<feature type="chain" id="PRO_5021700106" description="Dienelactone hydrolase domain-containing protein" evidence="1">
    <location>
        <begin position="21"/>
        <end position="420"/>
    </location>
</feature>
<dbReference type="AlphaFoldDB" id="A0A512RKI3"/>
<evidence type="ECO:0000313" key="4">
    <source>
        <dbReference type="Proteomes" id="UP000321436"/>
    </source>
</evidence>
<dbReference type="PANTHER" id="PTHR22946">
    <property type="entry name" value="DIENELACTONE HYDROLASE DOMAIN-CONTAINING PROTEIN-RELATED"/>
    <property type="match status" value="1"/>
</dbReference>
<dbReference type="OrthoDB" id="742808at2"/>
<evidence type="ECO:0000256" key="1">
    <source>
        <dbReference type="SAM" id="SignalP"/>
    </source>
</evidence>
<keyword evidence="1" id="KW-0732">Signal</keyword>
<reference evidence="3 4" key="1">
    <citation type="submission" date="2019-07" db="EMBL/GenBank/DDBJ databases">
        <title>Whole genome shotgun sequence of Chitinophaga cymbidii NBRC 109752.</title>
        <authorList>
            <person name="Hosoyama A."/>
            <person name="Uohara A."/>
            <person name="Ohji S."/>
            <person name="Ichikawa N."/>
        </authorList>
    </citation>
    <scope>NUCLEOTIDE SEQUENCE [LARGE SCALE GENOMIC DNA]</scope>
    <source>
        <strain evidence="3 4">NBRC 109752</strain>
    </source>
</reference>
<accession>A0A512RKI3</accession>
<feature type="domain" description="Dienelactone hydrolase" evidence="2">
    <location>
        <begin position="72"/>
        <end position="281"/>
    </location>
</feature>
<sequence>MQKYFLLLFTVLLSATAATAQDPFQPYLNGEAPRIIKELGETTQGNVKIRELVFHSRDVQTPEGSVPNEIFAAIVRPLAPGKYPGLMVYHGGGGNAEINRAKRWAAQGYIVMVLDEPGVANPEKVSEFTTGAWKKYKYAANRFRVTPDASASTIFEGVLASLQALYLLRAQPDVIKDRIGITGVSWGGYMTTMISSLANKYIRASFSVYGSGFYDEGSAFQKELNAIAPADRETWLKYLDAGRRVRSIRTPFFLAAAANDFFFHPPAVMKTLLSMKNGQVNHLFGPNASHKILLLGGNMKPDSMRPGSVEMELAWFDYYLKDKGQPMPVVTKAEQQSGAFRFRVKSPLPVTDAKVYYSFADTTWPKRVWVPIAAAPVGNGWYTAAIPAETDGKVFDWYANVSDARPVSASSYIMRSKQVK</sequence>
<evidence type="ECO:0000259" key="2">
    <source>
        <dbReference type="Pfam" id="PF01738"/>
    </source>
</evidence>
<dbReference type="SUPFAM" id="SSF53474">
    <property type="entry name" value="alpha/beta-Hydrolases"/>
    <property type="match status" value="1"/>
</dbReference>
<protein>
    <recommendedName>
        <fullName evidence="2">Dienelactone hydrolase domain-containing protein</fullName>
    </recommendedName>
</protein>
<organism evidence="3 4">
    <name type="scientific">Chitinophaga cymbidii</name>
    <dbReference type="NCBI Taxonomy" id="1096750"/>
    <lineage>
        <taxon>Bacteria</taxon>
        <taxon>Pseudomonadati</taxon>
        <taxon>Bacteroidota</taxon>
        <taxon>Chitinophagia</taxon>
        <taxon>Chitinophagales</taxon>
        <taxon>Chitinophagaceae</taxon>
        <taxon>Chitinophaga</taxon>
    </lineage>
</organism>
<dbReference type="RefSeq" id="WP_146861765.1">
    <property type="nucleotide sequence ID" value="NZ_BKAU01000002.1"/>
</dbReference>
<name>A0A512RKI3_9BACT</name>
<dbReference type="Proteomes" id="UP000321436">
    <property type="component" value="Unassembled WGS sequence"/>
</dbReference>
<dbReference type="Gene3D" id="3.40.50.1820">
    <property type="entry name" value="alpha/beta hydrolase"/>
    <property type="match status" value="1"/>
</dbReference>
<dbReference type="Pfam" id="PF01738">
    <property type="entry name" value="DLH"/>
    <property type="match status" value="1"/>
</dbReference>
<dbReference type="InterPro" id="IPR029058">
    <property type="entry name" value="AB_hydrolase_fold"/>
</dbReference>
<evidence type="ECO:0000313" key="3">
    <source>
        <dbReference type="EMBL" id="GEP96182.1"/>
    </source>
</evidence>
<dbReference type="EMBL" id="BKAU01000002">
    <property type="protein sequence ID" value="GEP96182.1"/>
    <property type="molecule type" value="Genomic_DNA"/>
</dbReference>
<dbReference type="GO" id="GO:0016787">
    <property type="term" value="F:hydrolase activity"/>
    <property type="evidence" value="ECO:0007669"/>
    <property type="project" value="InterPro"/>
</dbReference>